<dbReference type="Pfam" id="PF17253">
    <property type="entry name" value="DUF5320"/>
    <property type="match status" value="1"/>
</dbReference>
<accession>A0ABN6S1P6</accession>
<feature type="compositionally biased region" description="Gly residues" evidence="1">
    <location>
        <begin position="1"/>
        <end position="22"/>
    </location>
</feature>
<dbReference type="RefSeq" id="WP_281762999.1">
    <property type="nucleotide sequence ID" value="NZ_AP026709.1"/>
</dbReference>
<keyword evidence="3" id="KW-1185">Reference proteome</keyword>
<feature type="region of interest" description="Disordered" evidence="1">
    <location>
        <begin position="1"/>
        <end position="25"/>
    </location>
</feature>
<sequence>MPGRNGSGPMGMGSRTGRGLGTCTGVNAPGFDQQYNQGFGRGFGMRNGMGNGMRNGMGGQGFGFRGGRGGRGGFGYGQGMNSGVNAQYASTPQNDPQALKDQAAYLESELKTIQERIAALENETDK</sequence>
<evidence type="ECO:0000256" key="1">
    <source>
        <dbReference type="SAM" id="MobiDB-lite"/>
    </source>
</evidence>
<protein>
    <recommendedName>
        <fullName evidence="4">DUF5320 domain-containing protein</fullName>
    </recommendedName>
</protein>
<gene>
    <name evidence="2" type="ORF">SYK_15000</name>
</gene>
<name>A0ABN6S1P6_9BACT</name>
<reference evidence="2 3" key="1">
    <citation type="submission" date="2022-08" db="EMBL/GenBank/DDBJ databases">
        <title>Genome Sequence of the sulphate-reducing bacterium, Pseudodesulfovibrio sp. SYK.</title>
        <authorList>
            <person name="Kondo R."/>
            <person name="Kataoka T."/>
        </authorList>
    </citation>
    <scope>NUCLEOTIDE SEQUENCE [LARGE SCALE GENOMIC DNA]</scope>
    <source>
        <strain evidence="2 3">SYK</strain>
    </source>
</reference>
<evidence type="ECO:0008006" key="4">
    <source>
        <dbReference type="Google" id="ProtNLM"/>
    </source>
</evidence>
<evidence type="ECO:0000313" key="2">
    <source>
        <dbReference type="EMBL" id="BDQ37140.1"/>
    </source>
</evidence>
<proteinExistence type="predicted"/>
<dbReference type="EMBL" id="AP026709">
    <property type="protein sequence ID" value="BDQ37140.1"/>
    <property type="molecule type" value="Genomic_DNA"/>
</dbReference>
<evidence type="ECO:0000313" key="3">
    <source>
        <dbReference type="Proteomes" id="UP001317742"/>
    </source>
</evidence>
<dbReference type="InterPro" id="IPR035205">
    <property type="entry name" value="DUF5320"/>
</dbReference>
<organism evidence="2 3">
    <name type="scientific">Pseudodesulfovibrio nedwellii</name>
    <dbReference type="NCBI Taxonomy" id="2973072"/>
    <lineage>
        <taxon>Bacteria</taxon>
        <taxon>Pseudomonadati</taxon>
        <taxon>Thermodesulfobacteriota</taxon>
        <taxon>Desulfovibrionia</taxon>
        <taxon>Desulfovibrionales</taxon>
        <taxon>Desulfovibrionaceae</taxon>
    </lineage>
</organism>
<dbReference type="Proteomes" id="UP001317742">
    <property type="component" value="Chromosome"/>
</dbReference>